<dbReference type="InterPro" id="IPR040338">
    <property type="entry name" value="At1g67623-like"/>
</dbReference>
<dbReference type="AlphaFoldDB" id="A0A2G5ER57"/>
<evidence type="ECO:0000313" key="3">
    <source>
        <dbReference type="EMBL" id="PIA58220.1"/>
    </source>
</evidence>
<name>A0A2G5ER57_AQUCA</name>
<sequence>MIWLVTTIVAKVASSSLLDLFNLKQSCKSLFEVGQDDYVFKTVSMEKVPDVAWTSLSKGATFFVRRCQESENPEALFRLGMTEYFGHGQVKEGHTLLARAAYLGYPAASYVLGIVLICTATDNQTILQGVELLKNALRLKKLSRERTESIIRQMWLKNYIDIPQRSLCSNPNCSKVNNNDLMDDEEEVGNCDACKYDEEIQLFCNKMLRGL</sequence>
<keyword evidence="1" id="KW-0732">Signal</keyword>
<accession>A0A2G5ER57</accession>
<evidence type="ECO:0000256" key="1">
    <source>
        <dbReference type="SAM" id="SignalP"/>
    </source>
</evidence>
<evidence type="ECO:0000313" key="4">
    <source>
        <dbReference type="Proteomes" id="UP000230069"/>
    </source>
</evidence>
<dbReference type="FunCoup" id="A0A2G5ER57">
    <property type="interactions" value="179"/>
</dbReference>
<dbReference type="EMBL" id="KZ305022">
    <property type="protein sequence ID" value="PIA58220.1"/>
    <property type="molecule type" value="Genomic_DNA"/>
</dbReference>
<reference evidence="3 4" key="1">
    <citation type="submission" date="2017-09" db="EMBL/GenBank/DDBJ databases">
        <title>WGS assembly of Aquilegia coerulea Goldsmith.</title>
        <authorList>
            <person name="Hodges S."/>
            <person name="Kramer E."/>
            <person name="Nordborg M."/>
            <person name="Tomkins J."/>
            <person name="Borevitz J."/>
            <person name="Derieg N."/>
            <person name="Yan J."/>
            <person name="Mihaltcheva S."/>
            <person name="Hayes R.D."/>
            <person name="Rokhsar D."/>
        </authorList>
    </citation>
    <scope>NUCLEOTIDE SEQUENCE [LARGE SCALE GENOMIC DNA]</scope>
    <source>
        <strain evidence="4">cv. Goldsmith</strain>
    </source>
</reference>
<dbReference type="Proteomes" id="UP000230069">
    <property type="component" value="Unassembled WGS sequence"/>
</dbReference>
<dbReference type="STRING" id="218851.A0A2G5ER57"/>
<keyword evidence="4" id="KW-1185">Reference proteome</keyword>
<organism evidence="3 4">
    <name type="scientific">Aquilegia coerulea</name>
    <name type="common">Rocky mountain columbine</name>
    <dbReference type="NCBI Taxonomy" id="218851"/>
    <lineage>
        <taxon>Eukaryota</taxon>
        <taxon>Viridiplantae</taxon>
        <taxon>Streptophyta</taxon>
        <taxon>Embryophyta</taxon>
        <taxon>Tracheophyta</taxon>
        <taxon>Spermatophyta</taxon>
        <taxon>Magnoliopsida</taxon>
        <taxon>Ranunculales</taxon>
        <taxon>Ranunculaceae</taxon>
        <taxon>Thalictroideae</taxon>
        <taxon>Aquilegia</taxon>
    </lineage>
</organism>
<evidence type="ECO:0000259" key="2">
    <source>
        <dbReference type="Pfam" id="PF23310"/>
    </source>
</evidence>
<dbReference type="PANTHER" id="PTHR33784">
    <property type="entry name" value="OS05G0482100 PROTEIN"/>
    <property type="match status" value="1"/>
</dbReference>
<proteinExistence type="predicted"/>
<feature type="chain" id="PRO_5013814771" description="At2g35280-like TPR domain-containing protein" evidence="1">
    <location>
        <begin position="16"/>
        <end position="211"/>
    </location>
</feature>
<feature type="domain" description="At2g35280-like TPR" evidence="2">
    <location>
        <begin position="48"/>
        <end position="148"/>
    </location>
</feature>
<dbReference type="InParanoid" id="A0A2G5ER57"/>
<dbReference type="PANTHER" id="PTHR33784:SF10">
    <property type="entry name" value="F-BOX PROTEIN"/>
    <property type="match status" value="1"/>
</dbReference>
<protein>
    <recommendedName>
        <fullName evidence="2">At2g35280-like TPR domain-containing protein</fullName>
    </recommendedName>
</protein>
<dbReference type="Pfam" id="PF23310">
    <property type="entry name" value="TPR_27"/>
    <property type="match status" value="1"/>
</dbReference>
<feature type="signal peptide" evidence="1">
    <location>
        <begin position="1"/>
        <end position="15"/>
    </location>
</feature>
<dbReference type="OrthoDB" id="1921131at2759"/>
<dbReference type="InterPro" id="IPR057136">
    <property type="entry name" value="At2g35280_TPR_dom"/>
</dbReference>
<gene>
    <name evidence="3" type="ORF">AQUCO_00500276v1</name>
</gene>